<dbReference type="SUPFAM" id="SSF49344">
    <property type="entry name" value="CBD9-like"/>
    <property type="match status" value="1"/>
</dbReference>
<organism evidence="3 4">
    <name type="scientific">Sphaerochaeta associata</name>
    <dbReference type="NCBI Taxonomy" id="1129264"/>
    <lineage>
        <taxon>Bacteria</taxon>
        <taxon>Pseudomonadati</taxon>
        <taxon>Spirochaetota</taxon>
        <taxon>Spirochaetia</taxon>
        <taxon>Spirochaetales</taxon>
        <taxon>Sphaerochaetaceae</taxon>
        <taxon>Sphaerochaeta</taxon>
    </lineage>
</organism>
<evidence type="ECO:0000313" key="3">
    <source>
        <dbReference type="EMBL" id="UOM49664.1"/>
    </source>
</evidence>
<dbReference type="Gene3D" id="2.60.40.1210">
    <property type="entry name" value="Cellobiose dehydrogenase, cytochrome domain"/>
    <property type="match status" value="1"/>
</dbReference>
<dbReference type="PROSITE" id="PS50836">
    <property type="entry name" value="DOMON"/>
    <property type="match status" value="1"/>
</dbReference>
<protein>
    <submittedName>
        <fullName evidence="3">DOMON domain-containing protein</fullName>
    </submittedName>
</protein>
<dbReference type="CDD" id="cd09631">
    <property type="entry name" value="DOMON_DOH"/>
    <property type="match status" value="1"/>
</dbReference>
<keyword evidence="4" id="KW-1185">Reference proteome</keyword>
<name>A0ABY4D6E7_9SPIR</name>
<feature type="domain" description="DOMON" evidence="2">
    <location>
        <begin position="47"/>
        <end position="154"/>
    </location>
</feature>
<feature type="chain" id="PRO_5047468938" evidence="1">
    <location>
        <begin position="20"/>
        <end position="175"/>
    </location>
</feature>
<reference evidence="4" key="1">
    <citation type="journal article" date="2024" name="J Bioinform Genom">
        <title>Complete genome sequence of the type strain bacterium Sphaerochaeta associata GLS2t (VKM B-2742)t.</title>
        <authorList>
            <person name="Troshina O.Y."/>
            <person name="Tepeeva A.N."/>
            <person name="Arzamasceva V.O."/>
            <person name="Whitman W.B."/>
            <person name="Varghese N."/>
            <person name="Shapiro N."/>
            <person name="Woyke T."/>
            <person name="Kripides N.C."/>
            <person name="Vasilenko O.V."/>
        </authorList>
    </citation>
    <scope>NUCLEOTIDE SEQUENCE [LARGE SCALE GENOMIC DNA]</scope>
    <source>
        <strain evidence="4">GLS2T</strain>
    </source>
</reference>
<feature type="signal peptide" evidence="1">
    <location>
        <begin position="1"/>
        <end position="19"/>
    </location>
</feature>
<accession>A0ABY4D6E7</accession>
<evidence type="ECO:0000256" key="1">
    <source>
        <dbReference type="SAM" id="SignalP"/>
    </source>
</evidence>
<evidence type="ECO:0000259" key="2">
    <source>
        <dbReference type="PROSITE" id="PS50836"/>
    </source>
</evidence>
<dbReference type="RefSeq" id="WP_244771058.1">
    <property type="nucleotide sequence ID" value="NZ_CP094929.1"/>
</dbReference>
<sequence length="175" mass="18887">MKKQLTIVLLIALTLPLTAQIVPSASVDPKVDGIFSNQEYPVVEQLRGMTMGYALSGDGQTLHFALQAPTKGWVSIGLGSNRMQGAHIVIGFDALTSQTISEETGRGHSHSPSRDKIVKQQAIKESGNTTTLEFSVPASLYAGGSELRMILAYGTRDDLRSKHSTYASHTIPFTK</sequence>
<gene>
    <name evidence="3" type="ORF">MUG09_08860</name>
</gene>
<keyword evidence="1" id="KW-0732">Signal</keyword>
<dbReference type="Proteomes" id="UP000829708">
    <property type="component" value="Chromosome"/>
</dbReference>
<dbReference type="InterPro" id="IPR005018">
    <property type="entry name" value="DOMON_domain"/>
</dbReference>
<proteinExistence type="predicted"/>
<dbReference type="Pfam" id="PF03351">
    <property type="entry name" value="DOMON"/>
    <property type="match status" value="1"/>
</dbReference>
<evidence type="ECO:0000313" key="4">
    <source>
        <dbReference type="Proteomes" id="UP000829708"/>
    </source>
</evidence>
<dbReference type="InterPro" id="IPR045266">
    <property type="entry name" value="DOH_DOMON"/>
</dbReference>
<dbReference type="EMBL" id="CP094929">
    <property type="protein sequence ID" value="UOM49664.1"/>
    <property type="molecule type" value="Genomic_DNA"/>
</dbReference>